<evidence type="ECO:0000313" key="2">
    <source>
        <dbReference type="Proteomes" id="UP000236630"/>
    </source>
</evidence>
<comment type="caution">
    <text evidence="1">The sequence shown here is derived from an EMBL/GenBank/DDBJ whole genome shotgun (WGS) entry which is preliminary data.</text>
</comment>
<proteinExistence type="predicted"/>
<evidence type="ECO:0000313" key="1">
    <source>
        <dbReference type="EMBL" id="GAY51740.1"/>
    </source>
</evidence>
<accession>A0A2H5PHD2</accession>
<reference evidence="1 2" key="1">
    <citation type="journal article" date="2017" name="Front. Genet.">
        <title>Draft sequencing of the heterozygous diploid genome of Satsuma (Citrus unshiu Marc.) using a hybrid assembly approach.</title>
        <authorList>
            <person name="Shimizu T."/>
            <person name="Tanizawa Y."/>
            <person name="Mochizuki T."/>
            <person name="Nagasaki H."/>
            <person name="Yoshioka T."/>
            <person name="Toyoda A."/>
            <person name="Fujiyama A."/>
            <person name="Kaminuma E."/>
            <person name="Nakamura Y."/>
        </authorList>
    </citation>
    <scope>NUCLEOTIDE SEQUENCE [LARGE SCALE GENOMIC DNA]</scope>
    <source>
        <strain evidence="2">cv. Miyagawa wase</strain>
    </source>
</reference>
<dbReference type="SUPFAM" id="SSF81531">
    <property type="entry name" value="Non-heme 11 kDa protein of cytochrome bc1 complex (Ubiquinol-cytochrome c reductase)"/>
    <property type="match status" value="1"/>
</dbReference>
<keyword evidence="2" id="KW-1185">Reference proteome</keyword>
<dbReference type="Proteomes" id="UP000236630">
    <property type="component" value="Unassembled WGS sequence"/>
</dbReference>
<dbReference type="EMBL" id="BDQV01000073">
    <property type="protein sequence ID" value="GAY51740.1"/>
    <property type="molecule type" value="Genomic_DNA"/>
</dbReference>
<organism evidence="1 2">
    <name type="scientific">Citrus unshiu</name>
    <name type="common">Satsuma mandarin</name>
    <name type="synonym">Citrus nobilis var. unshiu</name>
    <dbReference type="NCBI Taxonomy" id="55188"/>
    <lineage>
        <taxon>Eukaryota</taxon>
        <taxon>Viridiplantae</taxon>
        <taxon>Streptophyta</taxon>
        <taxon>Embryophyta</taxon>
        <taxon>Tracheophyta</taxon>
        <taxon>Spermatophyta</taxon>
        <taxon>Magnoliopsida</taxon>
        <taxon>eudicotyledons</taxon>
        <taxon>Gunneridae</taxon>
        <taxon>Pentapetalae</taxon>
        <taxon>rosids</taxon>
        <taxon>malvids</taxon>
        <taxon>Sapindales</taxon>
        <taxon>Rutaceae</taxon>
        <taxon>Aurantioideae</taxon>
        <taxon>Citrus</taxon>
    </lineage>
</organism>
<dbReference type="InterPro" id="IPR036811">
    <property type="entry name" value="Ubol_cytC_Rdtase_hinge_dom_sf"/>
</dbReference>
<protein>
    <submittedName>
        <fullName evidence="1">Uncharacterized protein</fullName>
    </submittedName>
</protein>
<name>A0A2H5PHD2_CITUN</name>
<dbReference type="AlphaFoldDB" id="A0A2H5PHD2"/>
<gene>
    <name evidence="1" type="ORF">CUMW_136560</name>
</gene>
<dbReference type="STRING" id="55188.A0A2H5PHD2"/>
<sequence length="253" mass="28830">MNFEGCESIDNLKFSPAHIPNVHSVGPKNLQRDELTVVFLSYGFCPSRRRIQKNKGKWGRLSMNLGVGKIFDPILMEVIGFGFGAEFEIRRKKKGIRTKQTPRFGSDLTIECLLWNSNNPKPYRIDPIRVSPNNQTQAVKAVFYLTVHIRLEQLLVSFKVLCPERADEELVDQKKYFEEACKPKCVKPLLEYQVCSNIMEDLNHDILIKFWSPKALLCNGRHVLRGYKVMKVGTSTAPGNILIIGHALTNALQ</sequence>